<organism evidence="1">
    <name type="scientific">Brassica campestris</name>
    <name type="common">Field mustard</name>
    <dbReference type="NCBI Taxonomy" id="3711"/>
    <lineage>
        <taxon>Eukaryota</taxon>
        <taxon>Viridiplantae</taxon>
        <taxon>Streptophyta</taxon>
        <taxon>Embryophyta</taxon>
        <taxon>Tracheophyta</taxon>
        <taxon>Spermatophyta</taxon>
        <taxon>Magnoliopsida</taxon>
        <taxon>eudicotyledons</taxon>
        <taxon>Gunneridae</taxon>
        <taxon>Pentapetalae</taxon>
        <taxon>rosids</taxon>
        <taxon>malvids</taxon>
        <taxon>Brassicales</taxon>
        <taxon>Brassicaceae</taxon>
        <taxon>Brassiceae</taxon>
        <taxon>Brassica</taxon>
    </lineage>
</organism>
<sequence length="82" mass="9882">MHCRVTVLELQRARPRSRQLFKRRNLPLVWQNRTPSKRLHEPGFSCRRLEALQQLLQTGASRRRLHKRQGLQELQDFRSHSS</sequence>
<reference evidence="1" key="1">
    <citation type="submission" date="2018-11" db="EMBL/GenBank/DDBJ databases">
        <authorList>
            <consortium name="Genoscope - CEA"/>
            <person name="William W."/>
        </authorList>
    </citation>
    <scope>NUCLEOTIDE SEQUENCE</scope>
</reference>
<proteinExistence type="predicted"/>
<name>A0A3P6C0Z1_BRACM</name>
<dbReference type="EMBL" id="LR031574">
    <property type="protein sequence ID" value="VDD02172.1"/>
    <property type="molecule type" value="Genomic_DNA"/>
</dbReference>
<accession>A0A3P6C0Z1</accession>
<gene>
    <name evidence="1" type="ORF">BRAA07T31649Z</name>
</gene>
<dbReference type="AlphaFoldDB" id="A0A3P6C0Z1"/>
<evidence type="ECO:0000313" key="1">
    <source>
        <dbReference type="EMBL" id="VDD02172.1"/>
    </source>
</evidence>
<protein>
    <submittedName>
        <fullName evidence="1">Uncharacterized protein</fullName>
    </submittedName>
</protein>